<dbReference type="InterPro" id="IPR002575">
    <property type="entry name" value="Aminoglycoside_PTrfase"/>
</dbReference>
<feature type="domain" description="Aminoglycoside phosphotransferase" evidence="1">
    <location>
        <begin position="24"/>
        <end position="235"/>
    </location>
</feature>
<dbReference type="EMBL" id="VLKU01000001">
    <property type="protein sequence ID" value="TWI38329.1"/>
    <property type="molecule type" value="Genomic_DNA"/>
</dbReference>
<dbReference type="SUPFAM" id="SSF56112">
    <property type="entry name" value="Protein kinase-like (PK-like)"/>
    <property type="match status" value="1"/>
</dbReference>
<evidence type="ECO:0000313" key="2">
    <source>
        <dbReference type="EMBL" id="TWI38329.1"/>
    </source>
</evidence>
<evidence type="ECO:0000259" key="1">
    <source>
        <dbReference type="Pfam" id="PF01636"/>
    </source>
</evidence>
<dbReference type="Proteomes" id="UP000316225">
    <property type="component" value="Unassembled WGS sequence"/>
</dbReference>
<organism evidence="2 3">
    <name type="scientific">Paracoccus sulfuroxidans</name>
    <dbReference type="NCBI Taxonomy" id="384678"/>
    <lineage>
        <taxon>Bacteria</taxon>
        <taxon>Pseudomonadati</taxon>
        <taxon>Pseudomonadota</taxon>
        <taxon>Alphaproteobacteria</taxon>
        <taxon>Rhodobacterales</taxon>
        <taxon>Paracoccaceae</taxon>
        <taxon>Paracoccus</taxon>
    </lineage>
</organism>
<evidence type="ECO:0000313" key="3">
    <source>
        <dbReference type="Proteomes" id="UP000316225"/>
    </source>
</evidence>
<dbReference type="GO" id="GO:0016740">
    <property type="term" value="F:transferase activity"/>
    <property type="evidence" value="ECO:0007669"/>
    <property type="project" value="UniProtKB-KW"/>
</dbReference>
<dbReference type="Gene3D" id="3.90.1200.10">
    <property type="match status" value="1"/>
</dbReference>
<dbReference type="RefSeq" id="WP_145396094.1">
    <property type="nucleotide sequence ID" value="NZ_VLKU01000001.1"/>
</dbReference>
<keyword evidence="2" id="KW-0808">Transferase</keyword>
<protein>
    <submittedName>
        <fullName evidence="2">Phosphotransferase family enzyme</fullName>
    </submittedName>
</protein>
<sequence length="297" mass="32772">MLPVHPALSDVVVTGILRDLPDRAVYAVDHQGRPAFLKLFRQPDSDRKVQRMQANLQASAERLGQSRNAVALPLLALPEIGAVLLERATGEALSVHLAGAGPARRATLIARAGEWLSALTPDRQRSGFSPRFWLQSLIRRRQEAVPGDWLDAPLIDGHLARMRQMLPQLRTCQVERAAIHGDFTPDNLFLDDSIPPDGRLCAIDMQGETVLPVARDVARMLVWLESRRERPAGQTTDGIATADYLALTSVPGLLATDQQPILRFMIGELMAAYYLDASRQPSRRAALARAMTDWARG</sequence>
<name>A0A562P1Q4_9RHOB</name>
<gene>
    <name evidence="2" type="ORF">IQ24_00468</name>
</gene>
<proteinExistence type="predicted"/>
<dbReference type="InterPro" id="IPR011009">
    <property type="entry name" value="Kinase-like_dom_sf"/>
</dbReference>
<comment type="caution">
    <text evidence="2">The sequence shown here is derived from an EMBL/GenBank/DDBJ whole genome shotgun (WGS) entry which is preliminary data.</text>
</comment>
<reference evidence="2 3" key="1">
    <citation type="journal article" date="2015" name="Stand. Genomic Sci.">
        <title>Genomic Encyclopedia of Bacterial and Archaeal Type Strains, Phase III: the genomes of soil and plant-associated and newly described type strains.</title>
        <authorList>
            <person name="Whitman W.B."/>
            <person name="Woyke T."/>
            <person name="Klenk H.P."/>
            <person name="Zhou Y."/>
            <person name="Lilburn T.G."/>
            <person name="Beck B.J."/>
            <person name="De Vos P."/>
            <person name="Vandamme P."/>
            <person name="Eisen J.A."/>
            <person name="Garrity G."/>
            <person name="Hugenholtz P."/>
            <person name="Kyrpides N.C."/>
        </authorList>
    </citation>
    <scope>NUCLEOTIDE SEQUENCE [LARGE SCALE GENOMIC DNA]</scope>
    <source>
        <strain evidence="2 3">CGMCC 1.5364</strain>
    </source>
</reference>
<dbReference type="Pfam" id="PF01636">
    <property type="entry name" value="APH"/>
    <property type="match status" value="1"/>
</dbReference>
<keyword evidence="3" id="KW-1185">Reference proteome</keyword>
<dbReference type="OrthoDB" id="7831839at2"/>
<accession>A0A562P1Q4</accession>
<dbReference type="AlphaFoldDB" id="A0A562P1Q4"/>